<evidence type="ECO:0000259" key="5">
    <source>
        <dbReference type="PROSITE" id="PS50865"/>
    </source>
</evidence>
<name>A0A0U9HNK4_KLENI</name>
<reference evidence="6 7" key="1">
    <citation type="journal article" date="2014" name="Nat. Commun.">
        <title>Klebsormidium flaccidum genome reveals primary factors for plant terrestrial adaptation.</title>
        <authorList>
            <person name="Hori K."/>
            <person name="Maruyama F."/>
            <person name="Fujisawa T."/>
            <person name="Togashi T."/>
            <person name="Yamamoto N."/>
            <person name="Seo M."/>
            <person name="Sato S."/>
            <person name="Yamada T."/>
            <person name="Mori H."/>
            <person name="Tajima N."/>
            <person name="Moriyama T."/>
            <person name="Ikeuchi M."/>
            <person name="Watanabe M."/>
            <person name="Wada H."/>
            <person name="Kobayashi K."/>
            <person name="Saito M."/>
            <person name="Masuda T."/>
            <person name="Sasaki-Sekimoto Y."/>
            <person name="Mashiguchi K."/>
            <person name="Awai K."/>
            <person name="Shimojima M."/>
            <person name="Masuda S."/>
            <person name="Iwai M."/>
            <person name="Nobusawa T."/>
            <person name="Narise T."/>
            <person name="Kondo S."/>
            <person name="Saito H."/>
            <person name="Sato R."/>
            <person name="Murakawa M."/>
            <person name="Ihara Y."/>
            <person name="Oshima-Yamada Y."/>
            <person name="Ohtaka K."/>
            <person name="Satoh M."/>
            <person name="Sonobe K."/>
            <person name="Ishii M."/>
            <person name="Ohtani R."/>
            <person name="Kanamori-Sato M."/>
            <person name="Honoki R."/>
            <person name="Miyazaki D."/>
            <person name="Mochizuki H."/>
            <person name="Umetsu J."/>
            <person name="Higashi K."/>
            <person name="Shibata D."/>
            <person name="Kamiya Y."/>
            <person name="Sato N."/>
            <person name="Nakamura Y."/>
            <person name="Tabata S."/>
            <person name="Ida S."/>
            <person name="Kurokawa K."/>
            <person name="Ohta H."/>
        </authorList>
    </citation>
    <scope>NUCLEOTIDE SEQUENCE [LARGE SCALE GENOMIC DNA]</scope>
    <source>
        <strain evidence="6 7">NIES-2285</strain>
    </source>
</reference>
<dbReference type="PROSITE" id="PS01360">
    <property type="entry name" value="ZF_MYND_1"/>
    <property type="match status" value="1"/>
</dbReference>
<dbReference type="SUPFAM" id="SSF144232">
    <property type="entry name" value="HIT/MYND zinc finger-like"/>
    <property type="match status" value="1"/>
</dbReference>
<evidence type="ECO:0000256" key="4">
    <source>
        <dbReference type="PROSITE-ProRule" id="PRU00134"/>
    </source>
</evidence>
<dbReference type="GO" id="GO:0008270">
    <property type="term" value="F:zinc ion binding"/>
    <property type="evidence" value="ECO:0007669"/>
    <property type="project" value="UniProtKB-KW"/>
</dbReference>
<feature type="domain" description="MYND-type" evidence="5">
    <location>
        <begin position="185"/>
        <end position="223"/>
    </location>
</feature>
<sequence length="228" mass="25138">MSTRLVPGRGAILTLTRAPAVRPPDLSPVMVSSQPRAHAPSVCRSLRSGAEINIPVQAATGTSIECIMPRQKALDLGLHCLLEDINEGFDYFGLVNCKIPGNMMLHGSRPDEGLDSLLHVYCSKQLVPDMPFFANTLIIGSPGVMKMKMSINYGVRENPHHPKPCPYRCCNQDLGPEILGEVRGCDSCGRVNEDLRRCPCRTVSYCNEVCQKRHWRAGHKRVCSARVS</sequence>
<keyword evidence="2 4" id="KW-0863">Zinc-finger</keyword>
<keyword evidence="7" id="KW-1185">Reference proteome</keyword>
<keyword evidence="1" id="KW-0479">Metal-binding</keyword>
<evidence type="ECO:0000256" key="1">
    <source>
        <dbReference type="ARBA" id="ARBA00022723"/>
    </source>
</evidence>
<dbReference type="Pfam" id="PF01753">
    <property type="entry name" value="zf-MYND"/>
    <property type="match status" value="1"/>
</dbReference>
<dbReference type="PROSITE" id="PS50865">
    <property type="entry name" value="ZF_MYND_2"/>
    <property type="match status" value="1"/>
</dbReference>
<organism evidence="6 7">
    <name type="scientific">Klebsormidium nitens</name>
    <name type="common">Green alga</name>
    <name type="synonym">Ulothrix nitens</name>
    <dbReference type="NCBI Taxonomy" id="105231"/>
    <lineage>
        <taxon>Eukaryota</taxon>
        <taxon>Viridiplantae</taxon>
        <taxon>Streptophyta</taxon>
        <taxon>Klebsormidiophyceae</taxon>
        <taxon>Klebsormidiales</taxon>
        <taxon>Klebsormidiaceae</taxon>
        <taxon>Klebsormidium</taxon>
    </lineage>
</organism>
<evidence type="ECO:0000313" key="7">
    <source>
        <dbReference type="Proteomes" id="UP000054558"/>
    </source>
</evidence>
<evidence type="ECO:0000256" key="2">
    <source>
        <dbReference type="ARBA" id="ARBA00022771"/>
    </source>
</evidence>
<dbReference type="OrthoDB" id="432970at2759"/>
<accession>A0A0U9HNK4</accession>
<dbReference type="AlphaFoldDB" id="A0A0U9HNK4"/>
<keyword evidence="3" id="KW-0862">Zinc</keyword>
<dbReference type="EMBL" id="DF237068">
    <property type="protein sequence ID" value="GAQ82672.1"/>
    <property type="molecule type" value="Genomic_DNA"/>
</dbReference>
<dbReference type="Proteomes" id="UP000054558">
    <property type="component" value="Unassembled WGS sequence"/>
</dbReference>
<proteinExistence type="predicted"/>
<dbReference type="InterPro" id="IPR002893">
    <property type="entry name" value="Znf_MYND"/>
</dbReference>
<evidence type="ECO:0000313" key="6">
    <source>
        <dbReference type="EMBL" id="GAQ82672.1"/>
    </source>
</evidence>
<protein>
    <recommendedName>
        <fullName evidence="5">MYND-type domain-containing protein</fullName>
    </recommendedName>
</protein>
<gene>
    <name evidence="6" type="ORF">KFL_001190150</name>
</gene>
<evidence type="ECO:0000256" key="3">
    <source>
        <dbReference type="ARBA" id="ARBA00022833"/>
    </source>
</evidence>
<dbReference type="Gene3D" id="6.10.140.2220">
    <property type="match status" value="1"/>
</dbReference>